<dbReference type="InterPro" id="IPR000847">
    <property type="entry name" value="LysR_HTH_N"/>
</dbReference>
<dbReference type="InterPro" id="IPR036390">
    <property type="entry name" value="WH_DNA-bd_sf"/>
</dbReference>
<dbReference type="SUPFAM" id="SSF46785">
    <property type="entry name" value="Winged helix' DNA-binding domain"/>
    <property type="match status" value="1"/>
</dbReference>
<dbReference type="GO" id="GO:0003700">
    <property type="term" value="F:DNA-binding transcription factor activity"/>
    <property type="evidence" value="ECO:0007669"/>
    <property type="project" value="InterPro"/>
</dbReference>
<keyword evidence="2" id="KW-0805">Transcription regulation</keyword>
<comment type="caution">
    <text evidence="6">The sequence shown here is derived from an EMBL/GenBank/DDBJ whole genome shotgun (WGS) entry which is preliminary data.</text>
</comment>
<name>A0A7Y3T9B0_9HYPH</name>
<dbReference type="Proteomes" id="UP000526233">
    <property type="component" value="Unassembled WGS sequence"/>
</dbReference>
<evidence type="ECO:0000256" key="2">
    <source>
        <dbReference type="ARBA" id="ARBA00023015"/>
    </source>
</evidence>
<sequence>MMKAIHQSKGNDLAAFAAFLAVATHRSFRSAAQELNMTPSAISHSIKVLEERLNVRLFNRTTRSVSLTEAGERFAAKLRPAVASIEEAVKDLEGNDPVPSGTVRINASEGAIRMVLRPVLARFLREYPQVHLDIVSDGRLSDIVADGFDAGIRLAEAVPKDMVAIPIMGEVRFAAVASPEYFERRGHPVLPRDLYRHDCIRFRFESGAIFRWEFEHLGAVERINVSGPLTLSDQPLMVEAAIDGIGIAFVPDHLAADALEDGRLKRVLEDWCPAFPGLCLYHSGRRHVSSGLRALINTLTEPLANIEV</sequence>
<dbReference type="PANTHER" id="PTHR30537:SF1">
    <property type="entry name" value="HTH-TYPE TRANSCRIPTIONAL REGULATOR PGRR"/>
    <property type="match status" value="1"/>
</dbReference>
<dbReference type="InterPro" id="IPR058163">
    <property type="entry name" value="LysR-type_TF_proteobact-type"/>
</dbReference>
<dbReference type="Pfam" id="PF03466">
    <property type="entry name" value="LysR_substrate"/>
    <property type="match status" value="1"/>
</dbReference>
<keyword evidence="3" id="KW-0238">DNA-binding</keyword>
<dbReference type="AlphaFoldDB" id="A0A7Y3T9B0"/>
<gene>
    <name evidence="6" type="ORF">EHE22_23010</name>
</gene>
<evidence type="ECO:0000256" key="3">
    <source>
        <dbReference type="ARBA" id="ARBA00023125"/>
    </source>
</evidence>
<dbReference type="CDD" id="cd08474">
    <property type="entry name" value="PBP2_CrgA_like_5"/>
    <property type="match status" value="1"/>
</dbReference>
<organism evidence="6 7">
    <name type="scientific">Brucella pseudogrignonensis</name>
    <dbReference type="NCBI Taxonomy" id="419475"/>
    <lineage>
        <taxon>Bacteria</taxon>
        <taxon>Pseudomonadati</taxon>
        <taxon>Pseudomonadota</taxon>
        <taxon>Alphaproteobacteria</taxon>
        <taxon>Hyphomicrobiales</taxon>
        <taxon>Brucellaceae</taxon>
        <taxon>Brucella/Ochrobactrum group</taxon>
        <taxon>Brucella</taxon>
    </lineage>
</organism>
<reference evidence="6 7" key="1">
    <citation type="submission" date="2018-11" db="EMBL/GenBank/DDBJ databases">
        <title>Genome sequencing and analysis.</title>
        <authorList>
            <person name="Huang Y.-T."/>
        </authorList>
    </citation>
    <scope>NUCLEOTIDE SEQUENCE [LARGE SCALE GENOMIC DNA]</scope>
    <source>
        <strain evidence="6 7">SHIN</strain>
    </source>
</reference>
<evidence type="ECO:0000313" key="7">
    <source>
        <dbReference type="Proteomes" id="UP000526233"/>
    </source>
</evidence>
<proteinExistence type="inferred from homology"/>
<dbReference type="PROSITE" id="PS50931">
    <property type="entry name" value="HTH_LYSR"/>
    <property type="match status" value="1"/>
</dbReference>
<dbReference type="GO" id="GO:0043565">
    <property type="term" value="F:sequence-specific DNA binding"/>
    <property type="evidence" value="ECO:0007669"/>
    <property type="project" value="TreeGrafter"/>
</dbReference>
<comment type="similarity">
    <text evidence="1">Belongs to the LysR transcriptional regulatory family.</text>
</comment>
<dbReference type="InterPro" id="IPR005119">
    <property type="entry name" value="LysR_subst-bd"/>
</dbReference>
<dbReference type="InterPro" id="IPR036388">
    <property type="entry name" value="WH-like_DNA-bd_sf"/>
</dbReference>
<dbReference type="RefSeq" id="WP_007881816.1">
    <property type="nucleotide sequence ID" value="NZ_CAXURC020000003.1"/>
</dbReference>
<keyword evidence="4" id="KW-0804">Transcription</keyword>
<dbReference type="SUPFAM" id="SSF53850">
    <property type="entry name" value="Periplasmic binding protein-like II"/>
    <property type="match status" value="1"/>
</dbReference>
<evidence type="ECO:0000256" key="1">
    <source>
        <dbReference type="ARBA" id="ARBA00009437"/>
    </source>
</evidence>
<dbReference type="EMBL" id="PKQI01000004">
    <property type="protein sequence ID" value="NNV23268.1"/>
    <property type="molecule type" value="Genomic_DNA"/>
</dbReference>
<dbReference type="GO" id="GO:0006351">
    <property type="term" value="P:DNA-templated transcription"/>
    <property type="evidence" value="ECO:0007669"/>
    <property type="project" value="TreeGrafter"/>
</dbReference>
<evidence type="ECO:0000256" key="4">
    <source>
        <dbReference type="ARBA" id="ARBA00023163"/>
    </source>
</evidence>
<dbReference type="Gene3D" id="3.40.190.290">
    <property type="match status" value="1"/>
</dbReference>
<evidence type="ECO:0000313" key="6">
    <source>
        <dbReference type="EMBL" id="NNV23268.1"/>
    </source>
</evidence>
<protein>
    <submittedName>
        <fullName evidence="6">LysR family transcriptional regulator</fullName>
    </submittedName>
</protein>
<dbReference type="PANTHER" id="PTHR30537">
    <property type="entry name" value="HTH-TYPE TRANSCRIPTIONAL REGULATOR"/>
    <property type="match status" value="1"/>
</dbReference>
<dbReference type="PRINTS" id="PR00039">
    <property type="entry name" value="HTHLYSR"/>
</dbReference>
<dbReference type="Pfam" id="PF00126">
    <property type="entry name" value="HTH_1"/>
    <property type="match status" value="1"/>
</dbReference>
<feature type="domain" description="HTH lysR-type" evidence="5">
    <location>
        <begin position="11"/>
        <end position="68"/>
    </location>
</feature>
<dbReference type="Gene3D" id="1.10.10.10">
    <property type="entry name" value="Winged helix-like DNA-binding domain superfamily/Winged helix DNA-binding domain"/>
    <property type="match status" value="1"/>
</dbReference>
<dbReference type="FunFam" id="1.10.10.10:FF:000001">
    <property type="entry name" value="LysR family transcriptional regulator"/>
    <property type="match status" value="1"/>
</dbReference>
<evidence type="ECO:0000259" key="5">
    <source>
        <dbReference type="PROSITE" id="PS50931"/>
    </source>
</evidence>
<accession>A0A7Y3T9B0</accession>